<evidence type="ECO:0000256" key="1">
    <source>
        <dbReference type="SAM" id="Coils"/>
    </source>
</evidence>
<reference evidence="3" key="1">
    <citation type="journal article" date="2021" name="Proc. Natl. Acad. Sci. U.S.A.">
        <title>Three genomes in the algal genus Volvox reveal the fate of a haploid sex-determining region after a transition to homothallism.</title>
        <authorList>
            <person name="Yamamoto K."/>
            <person name="Hamaji T."/>
            <person name="Kawai-Toyooka H."/>
            <person name="Matsuzaki R."/>
            <person name="Takahashi F."/>
            <person name="Nishimura Y."/>
            <person name="Kawachi M."/>
            <person name="Noguchi H."/>
            <person name="Minakuchi Y."/>
            <person name="Umen J.G."/>
            <person name="Toyoda A."/>
            <person name="Nozaki H."/>
        </authorList>
    </citation>
    <scope>NUCLEOTIDE SEQUENCE</scope>
    <source>
        <strain evidence="3">NIES-3785</strain>
    </source>
</reference>
<feature type="compositionally biased region" description="Polar residues" evidence="2">
    <location>
        <begin position="759"/>
        <end position="773"/>
    </location>
</feature>
<feature type="region of interest" description="Disordered" evidence="2">
    <location>
        <begin position="1587"/>
        <end position="1620"/>
    </location>
</feature>
<feature type="coiled-coil region" evidence="1">
    <location>
        <begin position="1097"/>
        <end position="1175"/>
    </location>
</feature>
<feature type="compositionally biased region" description="Low complexity" evidence="2">
    <location>
        <begin position="742"/>
        <end position="758"/>
    </location>
</feature>
<feature type="compositionally biased region" description="Gly residues" evidence="2">
    <location>
        <begin position="39"/>
        <end position="49"/>
    </location>
</feature>
<dbReference type="PANTHER" id="PTHR43941">
    <property type="entry name" value="STRUCTURAL MAINTENANCE OF CHROMOSOMES PROTEIN 2"/>
    <property type="match status" value="1"/>
</dbReference>
<feature type="compositionally biased region" description="Polar residues" evidence="2">
    <location>
        <begin position="728"/>
        <end position="741"/>
    </location>
</feature>
<feature type="region of interest" description="Disordered" evidence="2">
    <location>
        <begin position="706"/>
        <end position="775"/>
    </location>
</feature>
<feature type="coiled-coil region" evidence="1">
    <location>
        <begin position="1750"/>
        <end position="1781"/>
    </location>
</feature>
<feature type="coiled-coil region" evidence="1">
    <location>
        <begin position="1288"/>
        <end position="1434"/>
    </location>
</feature>
<proteinExistence type="predicted"/>
<feature type="coiled-coil region" evidence="1">
    <location>
        <begin position="1207"/>
        <end position="1244"/>
    </location>
</feature>
<feature type="region of interest" description="Disordered" evidence="2">
    <location>
        <begin position="1797"/>
        <end position="1894"/>
    </location>
</feature>
<accession>A0A8J4LKK3</accession>
<evidence type="ECO:0000256" key="2">
    <source>
        <dbReference type="SAM" id="MobiDB-lite"/>
    </source>
</evidence>
<feature type="compositionally biased region" description="Gly residues" evidence="2">
    <location>
        <begin position="1443"/>
        <end position="1455"/>
    </location>
</feature>
<feature type="non-terminal residue" evidence="3">
    <location>
        <position position="2118"/>
    </location>
</feature>
<protein>
    <submittedName>
        <fullName evidence="3">Uncharacterized protein</fullName>
    </submittedName>
</protein>
<dbReference type="SUPFAM" id="SSF90257">
    <property type="entry name" value="Myosin rod fragments"/>
    <property type="match status" value="1"/>
</dbReference>
<feature type="compositionally biased region" description="Low complexity" evidence="2">
    <location>
        <begin position="1825"/>
        <end position="1836"/>
    </location>
</feature>
<dbReference type="Proteomes" id="UP000722791">
    <property type="component" value="Unassembled WGS sequence"/>
</dbReference>
<feature type="compositionally biased region" description="Low complexity" evidence="2">
    <location>
        <begin position="1604"/>
        <end position="1617"/>
    </location>
</feature>
<gene>
    <name evidence="3" type="ORF">Vretimale_5285</name>
</gene>
<name>A0A8J4LKK3_9CHLO</name>
<comment type="caution">
    <text evidence="3">The sequence shown here is derived from an EMBL/GenBank/DDBJ whole genome shotgun (WGS) entry which is preliminary data.</text>
</comment>
<sequence length="2118" mass="228471">LHQLEQERHASMAHQGEAVALRQRLRAHQVAGITTSSGNSGGPASGGPASGSSSRSGTTLKRPLSAAMSSMEEVMEEAAADLEQLEGHVANVTQRLLDLQSQNLRLAHQVSAALHTKAAAEAEATEALQRLKVLREEADAVQRSVAASQLSAVRVNAELSAAQTELRHVKERLAEQQEQLQQRRQSVLENEERVQDAQRRLLQEEHGRALAEQARRAAEHQLQQFQAQLEEVQQRTQQAEQDGFAVRTAASDLAAEMEKARNDRSEANEELTEIQRKLVEGRVELAALVEAVAAAQQDSKREDEAVAAAVKRREDTEVELQRCMEELERTRQQGQQCETDLQELKTLVAVLRQEHQDLSKAVELQKEQAATAERQAASAMEELETARAICMKEREEAERETKVRLEELQHLRQEVQQGEAEARDMQAQLAKLRQEQQELASVVERHEQRAAAAERRAEATEQDLQATREQMQAAQQQLVDAATQVAAMASAANRASTFGGARFSTPGDHSSQALAAVADHAALGPAGPLTALATTAQIATSSLHGGRTGVGPLAAAQQHLATILHLQAELDMQQIALVQAQSRQRLAEQRTADAELLCSELQARLAAMRTQPTLRPDVDVQSTSSSSATVHIWRLKADELQQELESTQHLLGRYKARLAAAQEECSSLEEGLQREKAAAGRLRQQVEELQEELRATNARLRTTEGMLASHQQQLQQQHHGEHPHVQRQAASPSEGQRGSPQAGTGTNDNATNNNTALTPSGTERPTAAATSSPVELARQHLRMLQAQIMQQEKVNKDLLEGHTSLQRVGEQMQSQLEEAANQLVTLRAQFEKGKRRVESLEEQKAELQERVAALSALEQQTHVRLGELQQQAVAQQQAAARAQEELREVRTRLADAQRDLMAAEAERDSAVAEAAPADRQARRGSNQSGRAGGGTPREGMDEDSAEFVRGLRHQLQSVRQAQEAAEESLAEERRQLQQCKAELAAALTVRASYEAATARLQQDLEKLQAQVSLVQGSKPDAKSAPHPDLAATPFAAERHLALVAREAGSLPPAPAGDASPRTAAAMAWAAATPTEVMAARRELHGLELRIAVASADEARLTAACAEVQRQYAAAEQELTSIRQQIAEAEQRWVAVREEMGLNAARMSAADTVSELTELRSEVRSLQQQLHASETAEADAKHQAQLASIRLAHMEEQLRATQQTQAHATRLDDALAAWEQERQRASELQERVNHLKQQLEEQGSAQIAQAEAHVAALDAQALAYSAQMSALQAALEETTVRDEVASEALGAAQSEIKTLQEEVQRLSETLALEGDAKQQLCLEIARLGQGLTESRADSERLRVQIAQLMEQLAEAERTRVLMVSESARDAEALATAEKRKEELQLESQDLAGRIGMIESAYSQLRIEARDLKAKLEAALEESRLAEEKVAQLEMGLSTAAETATGGGSSGTQGGSSVGATAAGSKPHEEEPIQQEISLRCPSPERAAAEEAMTQLLVDCNALREARDAAVSNLQEVALARKAADERANELAAINQQLKEEIARLQTLVVAATATVEHLQQQQRQQQQIHESVNQATQTDADIFVARSTEESNARVSSAGGSDRTATAGPLGAVPPGAASGSQTESAAYSVLLRALSDHAALERQVEALQKELSSAESAKSRLEDEVRSLREELAQIRPRVSPAPAAQASSNVSPRRAVAAAAVTAAATNPQTAAMSSELEQLLRRQIEDLTTALSRAQGDATAADERTAWAQDREERIARELANVRNAEAQAREALLAAQSEQTAAASKLVSLRDKLQAERERRTDKSALEGLPPSAESTGLATVSSSGFGALSAGSDVTLPRREGLPLSPSKLAKMSDPGGGSGSRTGTGTGRGRNGGLSAAGDPFHGEASAADSEAITTVTDGGGESGRSAQLVSVPLSTRILELELEVDGIRRLLAETETVAHARSQARLDALMRQHSQDLRERRTEEMRRLQEVREEYARLEKHLQAELQHARAAAAQATTELRDCKEALLKAENQAREAVQEALKSAQQAEAFQARVLALHQGGELKSTDASDGGGTANTAISSGGSTYFSLNLSSSRSTSTSTGSGGGAATTAYLRASGWSLPPRAQSEGGGA</sequence>
<feature type="region of interest" description="Disordered" evidence="2">
    <location>
        <begin position="33"/>
        <end position="69"/>
    </location>
</feature>
<evidence type="ECO:0000313" key="3">
    <source>
        <dbReference type="EMBL" id="GIM00488.1"/>
    </source>
</evidence>
<feature type="compositionally biased region" description="Basic and acidic residues" evidence="2">
    <location>
        <begin position="1797"/>
        <end position="1808"/>
    </location>
</feature>
<feature type="non-terminal residue" evidence="3">
    <location>
        <position position="1"/>
    </location>
</feature>
<feature type="coiled-coil region" evidence="1">
    <location>
        <begin position="637"/>
        <end position="706"/>
    </location>
</feature>
<evidence type="ECO:0000313" key="4">
    <source>
        <dbReference type="Proteomes" id="UP000722791"/>
    </source>
</evidence>
<dbReference type="EMBL" id="BNCQ01000008">
    <property type="protein sequence ID" value="GIM00488.1"/>
    <property type="molecule type" value="Genomic_DNA"/>
</dbReference>
<keyword evidence="1" id="KW-0175">Coiled coil</keyword>
<organism evidence="3 4">
    <name type="scientific">Volvox reticuliferus</name>
    <dbReference type="NCBI Taxonomy" id="1737510"/>
    <lineage>
        <taxon>Eukaryota</taxon>
        <taxon>Viridiplantae</taxon>
        <taxon>Chlorophyta</taxon>
        <taxon>core chlorophytes</taxon>
        <taxon>Chlorophyceae</taxon>
        <taxon>CS clade</taxon>
        <taxon>Chlamydomonadales</taxon>
        <taxon>Volvocaceae</taxon>
        <taxon>Volvox</taxon>
    </lineage>
</organism>
<feature type="compositionally biased region" description="Gly residues" evidence="2">
    <location>
        <begin position="1859"/>
        <end position="1877"/>
    </location>
</feature>
<dbReference type="PANTHER" id="PTHR43941:SF1">
    <property type="entry name" value="STRUCTURAL MAINTENANCE OF CHROMOSOMES PROTEIN 2"/>
    <property type="match status" value="1"/>
</dbReference>
<feature type="coiled-coil region" evidence="1">
    <location>
        <begin position="1630"/>
        <end position="1678"/>
    </location>
</feature>
<feature type="coiled-coil region" evidence="1">
    <location>
        <begin position="1519"/>
        <end position="1560"/>
    </location>
</feature>
<feature type="coiled-coil region" evidence="1">
    <location>
        <begin position="948"/>
        <end position="1010"/>
    </location>
</feature>
<feature type="region of interest" description="Disordered" evidence="2">
    <location>
        <begin position="904"/>
        <end position="943"/>
    </location>
</feature>
<feature type="coiled-coil region" evidence="1">
    <location>
        <begin position="1960"/>
        <end position="2034"/>
    </location>
</feature>
<feature type="region of interest" description="Disordered" evidence="2">
    <location>
        <begin position="1438"/>
        <end position="1474"/>
    </location>
</feature>